<evidence type="ECO:0000256" key="9">
    <source>
        <dbReference type="PIRSR" id="PIRSR001415-1"/>
    </source>
</evidence>
<dbReference type="PANTHER" id="PTHR11458:SF0">
    <property type="entry name" value="DELTA-AMINOLEVULINIC ACID DEHYDRATASE"/>
    <property type="match status" value="1"/>
</dbReference>
<evidence type="ECO:0000313" key="14">
    <source>
        <dbReference type="Proteomes" id="UP000050280"/>
    </source>
</evidence>
<organism evidence="13 14">
    <name type="scientific">Croceitalea dokdonensis DOKDO 023</name>
    <dbReference type="NCBI Taxonomy" id="1300341"/>
    <lineage>
        <taxon>Bacteria</taxon>
        <taxon>Pseudomonadati</taxon>
        <taxon>Bacteroidota</taxon>
        <taxon>Flavobacteriia</taxon>
        <taxon>Flavobacteriales</taxon>
        <taxon>Flavobacteriaceae</taxon>
        <taxon>Croceitalea</taxon>
    </lineage>
</organism>
<feature type="active site" description="Schiff-base intermediate with substrate" evidence="9">
    <location>
        <position position="196"/>
    </location>
</feature>
<keyword evidence="6 11" id="KW-0456">Lyase</keyword>
<comment type="similarity">
    <text evidence="2 12">Belongs to the ALAD family.</text>
</comment>
<dbReference type="PATRIC" id="fig|1300341.3.peg.3207"/>
<feature type="active site" description="Schiff-base intermediate with substrate" evidence="9">
    <location>
        <position position="254"/>
    </location>
</feature>
<dbReference type="SUPFAM" id="SSF51569">
    <property type="entry name" value="Aldolase"/>
    <property type="match status" value="1"/>
</dbReference>
<evidence type="ECO:0000256" key="8">
    <source>
        <dbReference type="ARBA" id="ARBA00047651"/>
    </source>
</evidence>
<comment type="caution">
    <text evidence="13">The sequence shown here is derived from an EMBL/GenBank/DDBJ whole genome shotgun (WGS) entry which is preliminary data.</text>
</comment>
<proteinExistence type="inferred from homology"/>
<comment type="catalytic activity">
    <reaction evidence="8 11">
        <text>2 5-aminolevulinate = porphobilinogen + 2 H2O + H(+)</text>
        <dbReference type="Rhea" id="RHEA:24064"/>
        <dbReference type="ChEBI" id="CHEBI:15377"/>
        <dbReference type="ChEBI" id="CHEBI:15378"/>
        <dbReference type="ChEBI" id="CHEBI:58126"/>
        <dbReference type="ChEBI" id="CHEBI:356416"/>
        <dbReference type="EC" id="4.2.1.24"/>
    </reaction>
</comment>
<evidence type="ECO:0000256" key="10">
    <source>
        <dbReference type="PIRSR" id="PIRSR001415-5"/>
    </source>
</evidence>
<reference evidence="13 14" key="1">
    <citation type="submission" date="2015-09" db="EMBL/GenBank/DDBJ databases">
        <title>Genome sequence of the marine flavobacterium Croceitalea dokdonensis DOKDO 023 that contains proton- and sodium-pumping rhodopsins.</title>
        <authorList>
            <person name="Kwon S.-K."/>
            <person name="Lee H.K."/>
            <person name="Kwak M.-J."/>
            <person name="Kim J.F."/>
        </authorList>
    </citation>
    <scope>NUCLEOTIDE SEQUENCE [LARGE SCALE GENOMIC DNA]</scope>
    <source>
        <strain evidence="13 14">DOKDO 023</strain>
    </source>
</reference>
<evidence type="ECO:0000256" key="6">
    <source>
        <dbReference type="ARBA" id="ARBA00023239"/>
    </source>
</evidence>
<keyword evidence="5" id="KW-0350">Heme biosynthesis</keyword>
<dbReference type="CDD" id="cd04823">
    <property type="entry name" value="ALAD_PBGS_aspartate_rich"/>
    <property type="match status" value="1"/>
</dbReference>
<dbReference type="FunFam" id="3.20.20.70:FF:000019">
    <property type="entry name" value="Delta-aminolevulinic acid dehydratase"/>
    <property type="match status" value="1"/>
</dbReference>
<dbReference type="Proteomes" id="UP000050280">
    <property type="component" value="Unassembled WGS sequence"/>
</dbReference>
<dbReference type="UniPathway" id="UPA00251">
    <property type="reaction ID" value="UER00318"/>
</dbReference>
<protein>
    <recommendedName>
        <fullName evidence="4 11">Delta-aminolevulinic acid dehydratase</fullName>
        <ecNumber evidence="3 11">4.2.1.24</ecNumber>
    </recommendedName>
</protein>
<dbReference type="GO" id="GO:0008270">
    <property type="term" value="F:zinc ion binding"/>
    <property type="evidence" value="ECO:0007669"/>
    <property type="project" value="TreeGrafter"/>
</dbReference>
<dbReference type="RefSeq" id="WP_054560039.1">
    <property type="nucleotide sequence ID" value="NZ_LDJX01000006.1"/>
</dbReference>
<dbReference type="Gene3D" id="3.20.20.70">
    <property type="entry name" value="Aldolase class I"/>
    <property type="match status" value="1"/>
</dbReference>
<dbReference type="PIRSF" id="PIRSF001415">
    <property type="entry name" value="Porphbilin_synth"/>
    <property type="match status" value="1"/>
</dbReference>
<evidence type="ECO:0000256" key="11">
    <source>
        <dbReference type="RuleBase" id="RU000515"/>
    </source>
</evidence>
<evidence type="ECO:0000256" key="2">
    <source>
        <dbReference type="ARBA" id="ARBA00008055"/>
    </source>
</evidence>
<dbReference type="EMBL" id="LDJX01000006">
    <property type="protein sequence ID" value="KPM31076.1"/>
    <property type="molecule type" value="Genomic_DNA"/>
</dbReference>
<comment type="subunit">
    <text evidence="11">Homooctamer.</text>
</comment>
<keyword evidence="7 11" id="KW-0627">Porphyrin biosynthesis</keyword>
<evidence type="ECO:0000256" key="1">
    <source>
        <dbReference type="ARBA" id="ARBA00004694"/>
    </source>
</evidence>
<dbReference type="InterPro" id="IPR030656">
    <property type="entry name" value="ALAD_AS"/>
</dbReference>
<keyword evidence="10" id="KW-0460">Magnesium</keyword>
<name>A0A0N8H3N6_9FLAO</name>
<accession>A0A0N8H3N6</accession>
<dbReference type="Pfam" id="PF00490">
    <property type="entry name" value="ALAD"/>
    <property type="match status" value="1"/>
</dbReference>
<dbReference type="GO" id="GO:0004655">
    <property type="term" value="F:porphobilinogen synthase activity"/>
    <property type="evidence" value="ECO:0007669"/>
    <property type="project" value="UniProtKB-EC"/>
</dbReference>
<dbReference type="PROSITE" id="PS00169">
    <property type="entry name" value="D_ALA_DEHYDRATASE"/>
    <property type="match status" value="1"/>
</dbReference>
<feature type="binding site" evidence="10">
    <location>
        <position position="239"/>
    </location>
    <ligand>
        <name>Mg(2+)</name>
        <dbReference type="ChEBI" id="CHEBI:18420"/>
    </ligand>
</feature>
<sequence length="329" mass="36425">MYPLIRNRRLRKNDAIRHLVRETILTPSDFLVPLFVVEGKGIKEEIPSMPNYYRMSLDQLEKEVLELWGMGLCGVLLFVKVPDNLKDNKGTEALNKDGLMQRAVKTVKNTCPDMLVMTDVALDPYSSYGHDGIVGAGTILNDETSEVLAEMSVSHAKAGADFVAPSDMMDGRILTIREALEDEGFTDTGIMSYSAKYASAFYGPFRDALDSAPVDALDVPKDKKTYQMDAANRFEALRETQMDVEEGADIVMVKPGLAYLDIVREIRNEVDVPVAVYQVSGEYAMLKAAAEKGWLDHDSVMMEQLISIKRAGASIIASYFAKEAVALMS</sequence>
<evidence type="ECO:0000256" key="3">
    <source>
        <dbReference type="ARBA" id="ARBA00012053"/>
    </source>
</evidence>
<comment type="pathway">
    <text evidence="1">Porphyrin-containing compound metabolism; protoporphyrin-IX biosynthesis; coproporphyrinogen-III from 5-aminolevulinate: step 1/4.</text>
</comment>
<dbReference type="SMART" id="SM01004">
    <property type="entry name" value="ALAD"/>
    <property type="match status" value="1"/>
</dbReference>
<dbReference type="GO" id="GO:0005829">
    <property type="term" value="C:cytosol"/>
    <property type="evidence" value="ECO:0007669"/>
    <property type="project" value="TreeGrafter"/>
</dbReference>
<dbReference type="PRINTS" id="PR00144">
    <property type="entry name" value="DALDHYDRTASE"/>
</dbReference>
<dbReference type="AlphaFoldDB" id="A0A0N8H3N6"/>
<dbReference type="EC" id="4.2.1.24" evidence="3 11"/>
<evidence type="ECO:0000256" key="7">
    <source>
        <dbReference type="ARBA" id="ARBA00023244"/>
    </source>
</evidence>
<gene>
    <name evidence="13" type="ORF">I595_3055</name>
</gene>
<dbReference type="InterPro" id="IPR001731">
    <property type="entry name" value="ALAD"/>
</dbReference>
<keyword evidence="10" id="KW-0479">Metal-binding</keyword>
<evidence type="ECO:0000256" key="5">
    <source>
        <dbReference type="ARBA" id="ARBA00023133"/>
    </source>
</evidence>
<dbReference type="GO" id="GO:0006782">
    <property type="term" value="P:protoporphyrinogen IX biosynthetic process"/>
    <property type="evidence" value="ECO:0007669"/>
    <property type="project" value="UniProtKB-UniPathway"/>
</dbReference>
<dbReference type="OrthoDB" id="9805001at2"/>
<evidence type="ECO:0000313" key="13">
    <source>
        <dbReference type="EMBL" id="KPM31076.1"/>
    </source>
</evidence>
<keyword evidence="14" id="KW-1185">Reference proteome</keyword>
<dbReference type="NCBIfam" id="NF006762">
    <property type="entry name" value="PRK09283.1"/>
    <property type="match status" value="1"/>
</dbReference>
<dbReference type="InterPro" id="IPR013785">
    <property type="entry name" value="Aldolase_TIM"/>
</dbReference>
<evidence type="ECO:0000256" key="4">
    <source>
        <dbReference type="ARBA" id="ARBA00020771"/>
    </source>
</evidence>
<dbReference type="PANTHER" id="PTHR11458">
    <property type="entry name" value="DELTA-AMINOLEVULINIC ACID DEHYDRATASE"/>
    <property type="match status" value="1"/>
</dbReference>
<dbReference type="STRING" id="1300341.I595_3055"/>
<evidence type="ECO:0000256" key="12">
    <source>
        <dbReference type="RuleBase" id="RU004161"/>
    </source>
</evidence>